<protein>
    <submittedName>
        <fullName evidence="1">Uncharacterized protein</fullName>
    </submittedName>
</protein>
<reference evidence="1" key="1">
    <citation type="submission" date="2013-07" db="EMBL/GenBank/DDBJ databases">
        <title>The genome of an arbuscular mycorrhizal fungus provides insights into the evolution of the oldest plant symbiosis.</title>
        <authorList>
            <consortium name="DOE Joint Genome Institute"/>
            <person name="Tisserant E."/>
            <person name="Malbreil M."/>
            <person name="Kuo A."/>
            <person name="Kohler A."/>
            <person name="Symeonidi A."/>
            <person name="Balestrini R."/>
            <person name="Charron P."/>
            <person name="Duensing N."/>
            <person name="Frei-dit-Frey N."/>
            <person name="Gianinazzi-Pearson V."/>
            <person name="Gilbert B."/>
            <person name="Handa Y."/>
            <person name="Hijri M."/>
            <person name="Kaul R."/>
            <person name="Kawaguchi M."/>
            <person name="Krajinski F."/>
            <person name="Lammers P."/>
            <person name="Lapierre D."/>
            <person name="Masclaux F.G."/>
            <person name="Murat C."/>
            <person name="Morin E."/>
            <person name="Ndikumana S."/>
            <person name="Pagni M."/>
            <person name="Petitpierre D."/>
            <person name="Requena N."/>
            <person name="Rosikiewicz P."/>
            <person name="Riley R."/>
            <person name="Saito K."/>
            <person name="San Clemente H."/>
            <person name="Shapiro H."/>
            <person name="van Tuinen D."/>
            <person name="Becard G."/>
            <person name="Bonfante P."/>
            <person name="Paszkowski U."/>
            <person name="Shachar-Hill Y."/>
            <person name="Young J.P."/>
            <person name="Sanders I.R."/>
            <person name="Henrissat B."/>
            <person name="Rensing S.A."/>
            <person name="Grigoriev I.V."/>
            <person name="Corradi N."/>
            <person name="Roux C."/>
            <person name="Martin F."/>
        </authorList>
    </citation>
    <scope>NUCLEOTIDE SEQUENCE</scope>
    <source>
        <strain evidence="1">DAOM 197198</strain>
    </source>
</reference>
<organism evidence="1">
    <name type="scientific">Rhizophagus irregularis (strain DAOM 181602 / DAOM 197198 / MUCL 43194)</name>
    <name type="common">Arbuscular mycorrhizal fungus</name>
    <name type="synonym">Glomus intraradices</name>
    <dbReference type="NCBI Taxonomy" id="747089"/>
    <lineage>
        <taxon>Eukaryota</taxon>
        <taxon>Fungi</taxon>
        <taxon>Fungi incertae sedis</taxon>
        <taxon>Mucoromycota</taxon>
        <taxon>Glomeromycotina</taxon>
        <taxon>Glomeromycetes</taxon>
        <taxon>Glomerales</taxon>
        <taxon>Glomeraceae</taxon>
        <taxon>Rhizophagus</taxon>
    </lineage>
</organism>
<accession>U9SRD7</accession>
<dbReference type="HOGENOM" id="CLU_3088486_0_0_1"/>
<sequence length="52" mass="6104">MKTIILVISKVVWRNRKKKFNKKTITILKSDTKFLKWLLAAAADIIFSKLLQ</sequence>
<name>U9SRD7_RHIID</name>
<evidence type="ECO:0000313" key="1">
    <source>
        <dbReference type="EMBL" id="ERZ96587.1"/>
    </source>
</evidence>
<proteinExistence type="predicted"/>
<dbReference type="AlphaFoldDB" id="U9SRD7"/>
<dbReference type="EMBL" id="KI300321">
    <property type="protein sequence ID" value="ERZ96587.1"/>
    <property type="molecule type" value="Genomic_DNA"/>
</dbReference>
<gene>
    <name evidence="1" type="ORF">GLOINDRAFT_340575</name>
</gene>